<dbReference type="InterPro" id="IPR050282">
    <property type="entry name" value="Cycloisomerase_2"/>
</dbReference>
<protein>
    <recommendedName>
        <fullName evidence="5">Isomerase YbhE</fullName>
    </recommendedName>
</protein>
<dbReference type="GO" id="GO:0017057">
    <property type="term" value="F:6-phosphogluconolactonase activity"/>
    <property type="evidence" value="ECO:0007669"/>
    <property type="project" value="TreeGrafter"/>
</dbReference>
<feature type="compositionally biased region" description="Low complexity" evidence="2">
    <location>
        <begin position="348"/>
        <end position="362"/>
    </location>
</feature>
<evidence type="ECO:0000256" key="1">
    <source>
        <dbReference type="ARBA" id="ARBA00005564"/>
    </source>
</evidence>
<accession>A0A5C3L4K5</accession>
<dbReference type="AlphaFoldDB" id="A0A5C3L4K5"/>
<feature type="region of interest" description="Disordered" evidence="2">
    <location>
        <begin position="345"/>
        <end position="393"/>
    </location>
</feature>
<gene>
    <name evidence="3" type="ORF">FA15DRAFT_634985</name>
</gene>
<dbReference type="PANTHER" id="PTHR30344:SF1">
    <property type="entry name" value="6-PHOSPHOGLUCONOLACTONASE"/>
    <property type="match status" value="1"/>
</dbReference>
<feature type="compositionally biased region" description="Polar residues" evidence="2">
    <location>
        <begin position="363"/>
        <end position="393"/>
    </location>
</feature>
<dbReference type="Pfam" id="PF10282">
    <property type="entry name" value="Lactonase"/>
    <property type="match status" value="1"/>
</dbReference>
<name>A0A5C3L4K5_COPMA</name>
<evidence type="ECO:0000256" key="2">
    <source>
        <dbReference type="SAM" id="MobiDB-lite"/>
    </source>
</evidence>
<keyword evidence="4" id="KW-1185">Reference proteome</keyword>
<organism evidence="3 4">
    <name type="scientific">Coprinopsis marcescibilis</name>
    <name type="common">Agaric fungus</name>
    <name type="synonym">Psathyrella marcescibilis</name>
    <dbReference type="NCBI Taxonomy" id="230819"/>
    <lineage>
        <taxon>Eukaryota</taxon>
        <taxon>Fungi</taxon>
        <taxon>Dikarya</taxon>
        <taxon>Basidiomycota</taxon>
        <taxon>Agaricomycotina</taxon>
        <taxon>Agaricomycetes</taxon>
        <taxon>Agaricomycetidae</taxon>
        <taxon>Agaricales</taxon>
        <taxon>Agaricineae</taxon>
        <taxon>Psathyrellaceae</taxon>
        <taxon>Coprinopsis</taxon>
    </lineage>
</organism>
<dbReference type="InterPro" id="IPR015943">
    <property type="entry name" value="WD40/YVTN_repeat-like_dom_sf"/>
</dbReference>
<dbReference type="Gene3D" id="2.130.10.10">
    <property type="entry name" value="YVTN repeat-like/Quinoprotein amine dehydrogenase"/>
    <property type="match status" value="1"/>
</dbReference>
<evidence type="ECO:0000313" key="3">
    <source>
        <dbReference type="EMBL" id="TFK27954.1"/>
    </source>
</evidence>
<evidence type="ECO:0008006" key="5">
    <source>
        <dbReference type="Google" id="ProtNLM"/>
    </source>
</evidence>
<dbReference type="EMBL" id="ML210160">
    <property type="protein sequence ID" value="TFK27954.1"/>
    <property type="molecule type" value="Genomic_DNA"/>
</dbReference>
<dbReference type="OrthoDB" id="9972196at2759"/>
<reference evidence="3 4" key="1">
    <citation type="journal article" date="2019" name="Nat. Ecol. Evol.">
        <title>Megaphylogeny resolves global patterns of mushroom evolution.</title>
        <authorList>
            <person name="Varga T."/>
            <person name="Krizsan K."/>
            <person name="Foldi C."/>
            <person name="Dima B."/>
            <person name="Sanchez-Garcia M."/>
            <person name="Sanchez-Ramirez S."/>
            <person name="Szollosi G.J."/>
            <person name="Szarkandi J.G."/>
            <person name="Papp V."/>
            <person name="Albert L."/>
            <person name="Andreopoulos W."/>
            <person name="Angelini C."/>
            <person name="Antonin V."/>
            <person name="Barry K.W."/>
            <person name="Bougher N.L."/>
            <person name="Buchanan P."/>
            <person name="Buyck B."/>
            <person name="Bense V."/>
            <person name="Catcheside P."/>
            <person name="Chovatia M."/>
            <person name="Cooper J."/>
            <person name="Damon W."/>
            <person name="Desjardin D."/>
            <person name="Finy P."/>
            <person name="Geml J."/>
            <person name="Haridas S."/>
            <person name="Hughes K."/>
            <person name="Justo A."/>
            <person name="Karasinski D."/>
            <person name="Kautmanova I."/>
            <person name="Kiss B."/>
            <person name="Kocsube S."/>
            <person name="Kotiranta H."/>
            <person name="LaButti K.M."/>
            <person name="Lechner B.E."/>
            <person name="Liimatainen K."/>
            <person name="Lipzen A."/>
            <person name="Lukacs Z."/>
            <person name="Mihaltcheva S."/>
            <person name="Morgado L.N."/>
            <person name="Niskanen T."/>
            <person name="Noordeloos M.E."/>
            <person name="Ohm R.A."/>
            <person name="Ortiz-Santana B."/>
            <person name="Ovrebo C."/>
            <person name="Racz N."/>
            <person name="Riley R."/>
            <person name="Savchenko A."/>
            <person name="Shiryaev A."/>
            <person name="Soop K."/>
            <person name="Spirin V."/>
            <person name="Szebenyi C."/>
            <person name="Tomsovsky M."/>
            <person name="Tulloss R.E."/>
            <person name="Uehling J."/>
            <person name="Grigoriev I.V."/>
            <person name="Vagvolgyi C."/>
            <person name="Papp T."/>
            <person name="Martin F.M."/>
            <person name="Miettinen O."/>
            <person name="Hibbett D.S."/>
            <person name="Nagy L.G."/>
        </authorList>
    </citation>
    <scope>NUCLEOTIDE SEQUENCE [LARGE SCALE GENOMIC DNA]</scope>
    <source>
        <strain evidence="3 4">CBS 121175</strain>
    </source>
</reference>
<dbReference type="STRING" id="230819.A0A5C3L4K5"/>
<dbReference type="PANTHER" id="PTHR30344">
    <property type="entry name" value="6-PHOSPHOGLUCONOLACTONASE-RELATED"/>
    <property type="match status" value="1"/>
</dbReference>
<evidence type="ECO:0000313" key="4">
    <source>
        <dbReference type="Proteomes" id="UP000307440"/>
    </source>
</evidence>
<dbReference type="Proteomes" id="UP000307440">
    <property type="component" value="Unassembled WGS sequence"/>
</dbReference>
<proteinExistence type="inferred from homology"/>
<sequence length="472" mass="49290">MVNFTILAGGFSNFIATYVFDSDAGSLALTKQNPSGDAPSWIASSLVNPSILYAVNEISPVGNLQSFIVDAEGGLTLVDTVSTGGNAPTFTQPLTTGEVPAANFGSPNASFISVDPADPSRFVKDNLQSTIVEFPASPSNPHQTLEHNGEVFIPDLGADKIWRVGKDEAGQFRLQGQIDIAPGNGPRHIAIRENLLFTLHEKTSVLTVQPIPEGPNGTTLPVIANVSIVPTLAPGFNGSFFAAEIIISEPTEQFPTPLIYVSNRNLGPEFDPQGDTIAIFEFTGFSGSNSTAGSPAPSGSTELGAGPVVTQLVAAQPEPSVVRRMIKRHARRRIHDEARRQYYGGSAGSAAPAVPSSSCSGSTVTLVAGSTPTGGASSPEQTPTGEGSVDPSQGTLVLVNQVPTGIRLIRSFAIGRVQDGGDEFVIAGGQNDSNEGGVAVFRRIEGGRNLELVARNLEIASRTSFVFLPVAN</sequence>
<comment type="similarity">
    <text evidence="1">Belongs to the cycloisomerase 2 family.</text>
</comment>
<dbReference type="InterPro" id="IPR019405">
    <property type="entry name" value="Lactonase_7-beta_prop"/>
</dbReference>